<evidence type="ECO:0000313" key="1">
    <source>
        <dbReference type="EMBL" id="ETF09794.1"/>
    </source>
</evidence>
<proteinExistence type="predicted"/>
<reference evidence="1 2" key="1">
    <citation type="journal article" date="2014" name="Genome Announc.">
        <title>Draft Genome Sequence of Pseudomonas moraviensis R28-S.</title>
        <authorList>
            <person name="Hunter S.S."/>
            <person name="Yano H."/>
            <person name="Loftie-Eaton W."/>
            <person name="Hughes J."/>
            <person name="De Gelder L."/>
            <person name="Stragier P."/>
            <person name="De Vos P."/>
            <person name="Settles M.L."/>
            <person name="Top E.M."/>
        </authorList>
    </citation>
    <scope>NUCLEOTIDE SEQUENCE [LARGE SCALE GENOMIC DNA]</scope>
    <source>
        <strain evidence="2">R28</strain>
    </source>
</reference>
<sequence length="80" mass="8369">MSDATKYGKELWLLLAPTFNEATAMDGFGNHPEKAQAFAGFIAAACGGMLAETGRESTMAVLAAIAQHVESIKPGSETTH</sequence>
<protein>
    <submittedName>
        <fullName evidence="1">Uncharacterized protein</fullName>
    </submittedName>
</protein>
<dbReference type="AlphaFoldDB" id="V8REU5"/>
<organism evidence="1 2">
    <name type="scientific">Pseudomonas moraviensis R28-S</name>
    <dbReference type="NCBI Taxonomy" id="1395516"/>
    <lineage>
        <taxon>Bacteria</taxon>
        <taxon>Pseudomonadati</taxon>
        <taxon>Pseudomonadota</taxon>
        <taxon>Gammaproteobacteria</taxon>
        <taxon>Pseudomonadales</taxon>
        <taxon>Pseudomonadaceae</taxon>
        <taxon>Pseudomonas</taxon>
    </lineage>
</organism>
<comment type="caution">
    <text evidence="1">The sequence shown here is derived from an EMBL/GenBank/DDBJ whole genome shotgun (WGS) entry which is preliminary data.</text>
</comment>
<dbReference type="EMBL" id="AYMZ01000003">
    <property type="protein sequence ID" value="ETF09794.1"/>
    <property type="molecule type" value="Genomic_DNA"/>
</dbReference>
<dbReference type="HOGENOM" id="CLU_2587055_0_0_6"/>
<name>V8REU5_9PSED</name>
<evidence type="ECO:0000313" key="2">
    <source>
        <dbReference type="Proteomes" id="UP000024771"/>
    </source>
</evidence>
<gene>
    <name evidence="1" type="ORF">PMO01_05155</name>
</gene>
<dbReference type="PATRIC" id="fig|1395516.4.peg.1052"/>
<dbReference type="RefSeq" id="WP_024011817.1">
    <property type="nucleotide sequence ID" value="NZ_CM002330.1"/>
</dbReference>
<dbReference type="Proteomes" id="UP000024771">
    <property type="component" value="Chromosome"/>
</dbReference>
<accession>V8REU5</accession>